<proteinExistence type="inferred from homology"/>
<feature type="domain" description="Acyltransferase 3" evidence="8">
    <location>
        <begin position="10"/>
        <end position="314"/>
    </location>
</feature>
<evidence type="ECO:0000256" key="4">
    <source>
        <dbReference type="ARBA" id="ARBA00022692"/>
    </source>
</evidence>
<sequence length="330" mass="38732">MQNQQKTKIEWLSILQGWSMLLVVIGHVVLTDNMFDDKYPMSSYLYQVIYSFHMALFIFISGWLLYYTSIAKNKSFKTVIKSKVKRLLIPFYVFTIFTILIKLLLAQYVKRPVDVNEIIETFILYSSNPLKELWFIVVLFIMMLGYPLYVYMIKTVYREIFMLVLGVLLFLFSPNNIHVFFFHKFIYLYFFFILGIITAHHRIIEKINLSVIGGFSLCLFIAFNVLNTADVGWLGLINRLTGILFSTCLCLFLSRRLPSLFSSFRDYTFQIYLVGMFPQMALRVWFLNSDLDNMYGVLFFTSIAIGIYIPVFISRILKKYPTVLNPCLGL</sequence>
<evidence type="ECO:0000256" key="7">
    <source>
        <dbReference type="SAM" id="Phobius"/>
    </source>
</evidence>
<keyword evidence="6 7" id="KW-0472">Membrane</keyword>
<feature type="transmembrane region" description="Helical" evidence="7">
    <location>
        <begin position="179"/>
        <end position="200"/>
    </location>
</feature>
<gene>
    <name evidence="9" type="ORF">B5F24_11545</name>
    <name evidence="10" type="ORF">DWX38_07890</name>
</gene>
<evidence type="ECO:0000256" key="2">
    <source>
        <dbReference type="ARBA" id="ARBA00007400"/>
    </source>
</evidence>
<feature type="transmembrane region" description="Helical" evidence="7">
    <location>
        <begin position="293"/>
        <end position="313"/>
    </location>
</feature>
<dbReference type="RefSeq" id="WP_087412996.1">
    <property type="nucleotide sequence ID" value="NZ_CAJLSL010000005.1"/>
</dbReference>
<comment type="similarity">
    <text evidence="2">Belongs to the acyltransferase 3 family.</text>
</comment>
<keyword evidence="10" id="KW-0808">Transferase</keyword>
<feature type="transmembrane region" description="Helical" evidence="7">
    <location>
        <begin position="43"/>
        <end position="66"/>
    </location>
</feature>
<dbReference type="GO" id="GO:0016413">
    <property type="term" value="F:O-acetyltransferase activity"/>
    <property type="evidence" value="ECO:0007669"/>
    <property type="project" value="TreeGrafter"/>
</dbReference>
<evidence type="ECO:0000259" key="8">
    <source>
        <dbReference type="Pfam" id="PF01757"/>
    </source>
</evidence>
<feature type="transmembrane region" description="Helical" evidence="7">
    <location>
        <begin position="12"/>
        <end position="31"/>
    </location>
</feature>
<keyword evidence="3" id="KW-1003">Cell membrane</keyword>
<evidence type="ECO:0000313" key="11">
    <source>
        <dbReference type="Proteomes" id="UP000196587"/>
    </source>
</evidence>
<name>A0A1Y4JR55_9BACE</name>
<dbReference type="EMBL" id="QRWP01000005">
    <property type="protein sequence ID" value="RGT33698.1"/>
    <property type="molecule type" value="Genomic_DNA"/>
</dbReference>
<reference evidence="11" key="1">
    <citation type="submission" date="2017-04" db="EMBL/GenBank/DDBJ databases">
        <title>Function of individual gut microbiota members based on whole genome sequencing of pure cultures obtained from chicken caecum.</title>
        <authorList>
            <person name="Medvecky M."/>
            <person name="Cejkova D."/>
            <person name="Polansky O."/>
            <person name="Karasova D."/>
            <person name="Kubasova T."/>
            <person name="Cizek A."/>
            <person name="Rychlik I."/>
        </authorList>
    </citation>
    <scope>NUCLEOTIDE SEQUENCE [LARGE SCALE GENOMIC DNA]</scope>
    <source>
        <strain evidence="11">An189</strain>
    </source>
</reference>
<dbReference type="GO" id="GO:0009246">
    <property type="term" value="P:enterobacterial common antigen biosynthetic process"/>
    <property type="evidence" value="ECO:0007669"/>
    <property type="project" value="TreeGrafter"/>
</dbReference>
<keyword evidence="4 7" id="KW-0812">Transmembrane</keyword>
<keyword evidence="5 7" id="KW-1133">Transmembrane helix</keyword>
<feature type="transmembrane region" description="Helical" evidence="7">
    <location>
        <begin position="87"/>
        <end position="109"/>
    </location>
</feature>
<evidence type="ECO:0000256" key="5">
    <source>
        <dbReference type="ARBA" id="ARBA00022989"/>
    </source>
</evidence>
<feature type="transmembrane region" description="Helical" evidence="7">
    <location>
        <begin position="207"/>
        <end position="226"/>
    </location>
</feature>
<accession>A0A1Y4JR55</accession>
<evidence type="ECO:0000256" key="3">
    <source>
        <dbReference type="ARBA" id="ARBA00022475"/>
    </source>
</evidence>
<comment type="caution">
    <text evidence="9">The sequence shown here is derived from an EMBL/GenBank/DDBJ whole genome shotgun (WGS) entry which is preliminary data.</text>
</comment>
<comment type="subcellular location">
    <subcellularLocation>
        <location evidence="1">Cell membrane</location>
        <topology evidence="1">Multi-pass membrane protein</topology>
    </subcellularLocation>
</comment>
<dbReference type="Pfam" id="PF01757">
    <property type="entry name" value="Acyl_transf_3"/>
    <property type="match status" value="1"/>
</dbReference>
<dbReference type="AlphaFoldDB" id="A0A1Y4JR55"/>
<keyword evidence="10" id="KW-0012">Acyltransferase</keyword>
<feature type="transmembrane region" description="Helical" evidence="7">
    <location>
        <begin position="267"/>
        <end position="287"/>
    </location>
</feature>
<reference evidence="9" key="2">
    <citation type="journal article" date="2018" name="BMC Genomics">
        <title>Whole genome sequencing and function prediction of 133 gut anaerobes isolated from chicken caecum in pure cultures.</title>
        <authorList>
            <person name="Medvecky M."/>
            <person name="Cejkova D."/>
            <person name="Polansky O."/>
            <person name="Karasova D."/>
            <person name="Kubasova T."/>
            <person name="Cizek A."/>
            <person name="Rychlik I."/>
        </authorList>
    </citation>
    <scope>NUCLEOTIDE SEQUENCE</scope>
    <source>
        <strain evidence="9">An189</strain>
    </source>
</reference>
<evidence type="ECO:0000256" key="1">
    <source>
        <dbReference type="ARBA" id="ARBA00004651"/>
    </source>
</evidence>
<protein>
    <submittedName>
        <fullName evidence="10">Acyltransferase</fullName>
    </submittedName>
</protein>
<dbReference type="EMBL" id="NFKE01000008">
    <property type="protein sequence ID" value="OUP33249.1"/>
    <property type="molecule type" value="Genomic_DNA"/>
</dbReference>
<evidence type="ECO:0000313" key="9">
    <source>
        <dbReference type="EMBL" id="OUP33249.1"/>
    </source>
</evidence>
<evidence type="ECO:0000313" key="10">
    <source>
        <dbReference type="EMBL" id="RGT33698.1"/>
    </source>
</evidence>
<feature type="transmembrane region" description="Helical" evidence="7">
    <location>
        <begin position="156"/>
        <end position="173"/>
    </location>
</feature>
<dbReference type="InterPro" id="IPR002656">
    <property type="entry name" value="Acyl_transf_3_dom"/>
</dbReference>
<evidence type="ECO:0000313" key="12">
    <source>
        <dbReference type="Proteomes" id="UP000285159"/>
    </source>
</evidence>
<organism evidence="9 11">
    <name type="scientific">Bacteroides clarus</name>
    <dbReference type="NCBI Taxonomy" id="626929"/>
    <lineage>
        <taxon>Bacteria</taxon>
        <taxon>Pseudomonadati</taxon>
        <taxon>Bacteroidota</taxon>
        <taxon>Bacteroidia</taxon>
        <taxon>Bacteroidales</taxon>
        <taxon>Bacteroidaceae</taxon>
        <taxon>Bacteroides</taxon>
    </lineage>
</organism>
<feature type="transmembrane region" description="Helical" evidence="7">
    <location>
        <begin position="133"/>
        <end position="149"/>
    </location>
</feature>
<dbReference type="Proteomes" id="UP000196587">
    <property type="component" value="Unassembled WGS sequence"/>
</dbReference>
<evidence type="ECO:0000256" key="6">
    <source>
        <dbReference type="ARBA" id="ARBA00023136"/>
    </source>
</evidence>
<dbReference type="Proteomes" id="UP000285159">
    <property type="component" value="Unassembled WGS sequence"/>
</dbReference>
<dbReference type="GO" id="GO:0005886">
    <property type="term" value="C:plasma membrane"/>
    <property type="evidence" value="ECO:0007669"/>
    <property type="project" value="UniProtKB-SubCell"/>
</dbReference>
<reference evidence="10 12" key="3">
    <citation type="submission" date="2018-08" db="EMBL/GenBank/DDBJ databases">
        <title>A genome reference for cultivated species of the human gut microbiota.</title>
        <authorList>
            <person name="Zou Y."/>
            <person name="Xue W."/>
            <person name="Luo G."/>
        </authorList>
    </citation>
    <scope>NUCLEOTIDE SEQUENCE [LARGE SCALE GENOMIC DNA]</scope>
    <source>
        <strain evidence="10 12">AF19-1AC</strain>
    </source>
</reference>
<dbReference type="PANTHER" id="PTHR40074">
    <property type="entry name" value="O-ACETYLTRANSFERASE WECH"/>
    <property type="match status" value="1"/>
</dbReference>
<dbReference type="PANTHER" id="PTHR40074:SF2">
    <property type="entry name" value="O-ACETYLTRANSFERASE WECH"/>
    <property type="match status" value="1"/>
</dbReference>